<dbReference type="EMBL" id="SLXK01000009">
    <property type="protein sequence ID" value="TCP29590.1"/>
    <property type="molecule type" value="Genomic_DNA"/>
</dbReference>
<protein>
    <submittedName>
        <fullName evidence="1">Uncharacterized protein</fullName>
    </submittedName>
</protein>
<evidence type="ECO:0000313" key="2">
    <source>
        <dbReference type="Proteomes" id="UP000295416"/>
    </source>
</evidence>
<sequence length="54" mass="6495">MFEQNASFEVQAYEDRLIEKAKTCRQKSECKVLRSFETIDFKMSLIKLIHLLKR</sequence>
<keyword evidence="2" id="KW-1185">Reference proteome</keyword>
<dbReference type="AlphaFoldDB" id="A0A4R2P470"/>
<evidence type="ECO:0000313" key="1">
    <source>
        <dbReference type="EMBL" id="TCP29590.1"/>
    </source>
</evidence>
<proteinExistence type="predicted"/>
<comment type="caution">
    <text evidence="1">The sequence shown here is derived from an EMBL/GenBank/DDBJ whole genome shotgun (WGS) entry which is preliminary data.</text>
</comment>
<organism evidence="1 2">
    <name type="scientific">Scopulibacillus darangshiensis</name>
    <dbReference type="NCBI Taxonomy" id="442528"/>
    <lineage>
        <taxon>Bacteria</taxon>
        <taxon>Bacillati</taxon>
        <taxon>Bacillota</taxon>
        <taxon>Bacilli</taxon>
        <taxon>Bacillales</taxon>
        <taxon>Sporolactobacillaceae</taxon>
        <taxon>Scopulibacillus</taxon>
    </lineage>
</organism>
<gene>
    <name evidence="1" type="ORF">EV207_10944</name>
</gene>
<accession>A0A4R2P470</accession>
<reference evidence="1 2" key="1">
    <citation type="submission" date="2019-03" db="EMBL/GenBank/DDBJ databases">
        <title>Genomic Encyclopedia of Type Strains, Phase IV (KMG-IV): sequencing the most valuable type-strain genomes for metagenomic binning, comparative biology and taxonomic classification.</title>
        <authorList>
            <person name="Goeker M."/>
        </authorList>
    </citation>
    <scope>NUCLEOTIDE SEQUENCE [LARGE SCALE GENOMIC DNA]</scope>
    <source>
        <strain evidence="1 2">DSM 19377</strain>
    </source>
</reference>
<dbReference type="Proteomes" id="UP000295416">
    <property type="component" value="Unassembled WGS sequence"/>
</dbReference>
<name>A0A4R2P470_9BACL</name>